<gene>
    <name evidence="1" type="ORF">ARMGADRAFT_574214</name>
</gene>
<evidence type="ECO:0000313" key="2">
    <source>
        <dbReference type="Proteomes" id="UP000217790"/>
    </source>
</evidence>
<keyword evidence="2" id="KW-1185">Reference proteome</keyword>
<protein>
    <submittedName>
        <fullName evidence="1">Uncharacterized protein</fullName>
    </submittedName>
</protein>
<name>A0A2H3E3Q7_ARMGA</name>
<sequence length="144" mass="16372">MDIKRSPTAAVFCTAKTFQDEHLTIKHYWFRRSPHYAFAVQLSQISDSASQANDDEMSNDTSFSLRTTRVSSFDHHHSSLYIMSSSRGFRTLPIVNTLSSLQEDEQSWTCLLHLHDTPPFLSAYLHISPGKNCRVDLPSVSHSI</sequence>
<dbReference type="AlphaFoldDB" id="A0A2H3E3Q7"/>
<reference evidence="2" key="1">
    <citation type="journal article" date="2017" name="Nat. Ecol. Evol.">
        <title>Genome expansion and lineage-specific genetic innovations in the forest pathogenic fungi Armillaria.</title>
        <authorList>
            <person name="Sipos G."/>
            <person name="Prasanna A.N."/>
            <person name="Walter M.C."/>
            <person name="O'Connor E."/>
            <person name="Balint B."/>
            <person name="Krizsan K."/>
            <person name="Kiss B."/>
            <person name="Hess J."/>
            <person name="Varga T."/>
            <person name="Slot J."/>
            <person name="Riley R."/>
            <person name="Boka B."/>
            <person name="Rigling D."/>
            <person name="Barry K."/>
            <person name="Lee J."/>
            <person name="Mihaltcheva S."/>
            <person name="LaButti K."/>
            <person name="Lipzen A."/>
            <person name="Waldron R."/>
            <person name="Moloney N.M."/>
            <person name="Sperisen C."/>
            <person name="Kredics L."/>
            <person name="Vagvoelgyi C."/>
            <person name="Patrignani A."/>
            <person name="Fitzpatrick D."/>
            <person name="Nagy I."/>
            <person name="Doyle S."/>
            <person name="Anderson J.B."/>
            <person name="Grigoriev I.V."/>
            <person name="Gueldener U."/>
            <person name="Muensterkoetter M."/>
            <person name="Nagy L.G."/>
        </authorList>
    </citation>
    <scope>NUCLEOTIDE SEQUENCE [LARGE SCALE GENOMIC DNA]</scope>
    <source>
        <strain evidence="2">Ar21-2</strain>
    </source>
</reference>
<dbReference type="Proteomes" id="UP000217790">
    <property type="component" value="Unassembled WGS sequence"/>
</dbReference>
<organism evidence="1 2">
    <name type="scientific">Armillaria gallica</name>
    <name type="common">Bulbous honey fungus</name>
    <name type="synonym">Armillaria bulbosa</name>
    <dbReference type="NCBI Taxonomy" id="47427"/>
    <lineage>
        <taxon>Eukaryota</taxon>
        <taxon>Fungi</taxon>
        <taxon>Dikarya</taxon>
        <taxon>Basidiomycota</taxon>
        <taxon>Agaricomycotina</taxon>
        <taxon>Agaricomycetes</taxon>
        <taxon>Agaricomycetidae</taxon>
        <taxon>Agaricales</taxon>
        <taxon>Marasmiineae</taxon>
        <taxon>Physalacriaceae</taxon>
        <taxon>Armillaria</taxon>
    </lineage>
</organism>
<dbReference type="EMBL" id="KZ293648">
    <property type="protein sequence ID" value="PBK98342.1"/>
    <property type="molecule type" value="Genomic_DNA"/>
</dbReference>
<proteinExistence type="predicted"/>
<accession>A0A2H3E3Q7</accession>
<dbReference type="InParanoid" id="A0A2H3E3Q7"/>
<evidence type="ECO:0000313" key="1">
    <source>
        <dbReference type="EMBL" id="PBK98342.1"/>
    </source>
</evidence>